<dbReference type="InterPro" id="IPR014284">
    <property type="entry name" value="RNA_pol_sigma-70_dom"/>
</dbReference>
<feature type="domain" description="RNA polymerase sigma factor 70 region 4 type 2" evidence="7">
    <location>
        <begin position="115"/>
        <end position="165"/>
    </location>
</feature>
<dbReference type="GO" id="GO:0006352">
    <property type="term" value="P:DNA-templated transcription initiation"/>
    <property type="evidence" value="ECO:0007669"/>
    <property type="project" value="InterPro"/>
</dbReference>
<keyword evidence="3" id="KW-0731">Sigma factor</keyword>
<evidence type="ECO:0000256" key="5">
    <source>
        <dbReference type="ARBA" id="ARBA00023163"/>
    </source>
</evidence>
<dbReference type="PANTHER" id="PTHR43133">
    <property type="entry name" value="RNA POLYMERASE ECF-TYPE SIGMA FACTO"/>
    <property type="match status" value="1"/>
</dbReference>
<dbReference type="GO" id="GO:0016987">
    <property type="term" value="F:sigma factor activity"/>
    <property type="evidence" value="ECO:0007669"/>
    <property type="project" value="UniProtKB-KW"/>
</dbReference>
<dbReference type="InterPro" id="IPR013325">
    <property type="entry name" value="RNA_pol_sigma_r2"/>
</dbReference>
<comment type="caution">
    <text evidence="8">The sequence shown here is derived from an EMBL/GenBank/DDBJ whole genome shotgun (WGS) entry which is preliminary data.</text>
</comment>
<gene>
    <name evidence="8" type="ORF">KSX_04820</name>
</gene>
<comment type="similarity">
    <text evidence="1">Belongs to the sigma-70 factor family. ECF subfamily.</text>
</comment>
<sequence>MIKLYEQYRRPIHSYAYRLLGHQEDADDITQEVFIRACTAWEGLYDRDRLSSWLYRIATNLCLDLMRRRKRLSWWSLSNRWRREEHNGRSELTADEESSILLADDGGIPEVAERELIRLALSRIPEEYAAALILNAAQGIPYQEVAAIIGISPNASATRISRAKKMFMEQYKRLNKVEYERQEGRK</sequence>
<dbReference type="EMBL" id="BNJF01000001">
    <property type="protein sequence ID" value="GHO42319.1"/>
    <property type="molecule type" value="Genomic_DNA"/>
</dbReference>
<dbReference type="InterPro" id="IPR039425">
    <property type="entry name" value="RNA_pol_sigma-70-like"/>
</dbReference>
<dbReference type="InterPro" id="IPR036388">
    <property type="entry name" value="WH-like_DNA-bd_sf"/>
</dbReference>
<dbReference type="InterPro" id="IPR013324">
    <property type="entry name" value="RNA_pol_sigma_r3/r4-like"/>
</dbReference>
<accession>A0A8J3HYJ9</accession>
<organism evidence="8 9">
    <name type="scientific">Ktedonospora formicarum</name>
    <dbReference type="NCBI Taxonomy" id="2778364"/>
    <lineage>
        <taxon>Bacteria</taxon>
        <taxon>Bacillati</taxon>
        <taxon>Chloroflexota</taxon>
        <taxon>Ktedonobacteria</taxon>
        <taxon>Ktedonobacterales</taxon>
        <taxon>Ktedonobacteraceae</taxon>
        <taxon>Ktedonospora</taxon>
    </lineage>
</organism>
<dbReference type="InterPro" id="IPR007627">
    <property type="entry name" value="RNA_pol_sigma70_r2"/>
</dbReference>
<evidence type="ECO:0000313" key="9">
    <source>
        <dbReference type="Proteomes" id="UP000612362"/>
    </source>
</evidence>
<protein>
    <submittedName>
        <fullName evidence="8">RNA polymerase sigma factor</fullName>
    </submittedName>
</protein>
<dbReference type="SUPFAM" id="SSF88659">
    <property type="entry name" value="Sigma3 and sigma4 domains of RNA polymerase sigma factors"/>
    <property type="match status" value="1"/>
</dbReference>
<dbReference type="Proteomes" id="UP000612362">
    <property type="component" value="Unassembled WGS sequence"/>
</dbReference>
<dbReference type="InterPro" id="IPR013249">
    <property type="entry name" value="RNA_pol_sigma70_r4_t2"/>
</dbReference>
<reference evidence="8" key="1">
    <citation type="submission" date="2020-10" db="EMBL/GenBank/DDBJ databases">
        <title>Taxonomic study of unclassified bacteria belonging to the class Ktedonobacteria.</title>
        <authorList>
            <person name="Yabe S."/>
            <person name="Wang C.M."/>
            <person name="Zheng Y."/>
            <person name="Sakai Y."/>
            <person name="Cavaletti L."/>
            <person name="Monciardini P."/>
            <person name="Donadio S."/>
        </authorList>
    </citation>
    <scope>NUCLEOTIDE SEQUENCE</scope>
    <source>
        <strain evidence="8">SOSP1-1</strain>
    </source>
</reference>
<feature type="domain" description="RNA polymerase sigma-70 region 2" evidence="6">
    <location>
        <begin position="4"/>
        <end position="71"/>
    </location>
</feature>
<dbReference type="NCBIfam" id="TIGR02937">
    <property type="entry name" value="sigma70-ECF"/>
    <property type="match status" value="1"/>
</dbReference>
<keyword evidence="2" id="KW-0805">Transcription regulation</keyword>
<evidence type="ECO:0000256" key="3">
    <source>
        <dbReference type="ARBA" id="ARBA00023082"/>
    </source>
</evidence>
<evidence type="ECO:0000259" key="6">
    <source>
        <dbReference type="Pfam" id="PF04542"/>
    </source>
</evidence>
<evidence type="ECO:0000256" key="4">
    <source>
        <dbReference type="ARBA" id="ARBA00023125"/>
    </source>
</evidence>
<dbReference type="Pfam" id="PF08281">
    <property type="entry name" value="Sigma70_r4_2"/>
    <property type="match status" value="1"/>
</dbReference>
<keyword evidence="5" id="KW-0804">Transcription</keyword>
<dbReference type="Pfam" id="PF04542">
    <property type="entry name" value="Sigma70_r2"/>
    <property type="match status" value="1"/>
</dbReference>
<evidence type="ECO:0000259" key="7">
    <source>
        <dbReference type="Pfam" id="PF08281"/>
    </source>
</evidence>
<evidence type="ECO:0000256" key="2">
    <source>
        <dbReference type="ARBA" id="ARBA00023015"/>
    </source>
</evidence>
<dbReference type="PANTHER" id="PTHR43133:SF8">
    <property type="entry name" value="RNA POLYMERASE SIGMA FACTOR HI_1459-RELATED"/>
    <property type="match status" value="1"/>
</dbReference>
<dbReference type="SUPFAM" id="SSF88946">
    <property type="entry name" value="Sigma2 domain of RNA polymerase sigma factors"/>
    <property type="match status" value="1"/>
</dbReference>
<evidence type="ECO:0000313" key="8">
    <source>
        <dbReference type="EMBL" id="GHO42319.1"/>
    </source>
</evidence>
<dbReference type="AlphaFoldDB" id="A0A8J3HYJ9"/>
<evidence type="ECO:0000256" key="1">
    <source>
        <dbReference type="ARBA" id="ARBA00010641"/>
    </source>
</evidence>
<dbReference type="Gene3D" id="1.10.1740.10">
    <property type="match status" value="1"/>
</dbReference>
<keyword evidence="9" id="KW-1185">Reference proteome</keyword>
<proteinExistence type="inferred from homology"/>
<dbReference type="Gene3D" id="1.10.10.10">
    <property type="entry name" value="Winged helix-like DNA-binding domain superfamily/Winged helix DNA-binding domain"/>
    <property type="match status" value="1"/>
</dbReference>
<dbReference type="GO" id="GO:0003677">
    <property type="term" value="F:DNA binding"/>
    <property type="evidence" value="ECO:0007669"/>
    <property type="project" value="UniProtKB-KW"/>
</dbReference>
<name>A0A8J3HYJ9_9CHLR</name>
<keyword evidence="4" id="KW-0238">DNA-binding</keyword>